<keyword evidence="2" id="KW-1185">Reference proteome</keyword>
<gene>
    <name evidence="1" type="ORF">BGZ96_004225</name>
</gene>
<evidence type="ECO:0000313" key="1">
    <source>
        <dbReference type="EMBL" id="KAG0298918.1"/>
    </source>
</evidence>
<reference evidence="1 2" key="1">
    <citation type="journal article" date="2020" name="Fungal Divers.">
        <title>Resolving the Mortierellaceae phylogeny through synthesis of multi-gene phylogenetics and phylogenomics.</title>
        <authorList>
            <person name="Vandepol N."/>
            <person name="Liber J."/>
            <person name="Desiro A."/>
            <person name="Na H."/>
            <person name="Kennedy M."/>
            <person name="Barry K."/>
            <person name="Grigoriev I.V."/>
            <person name="Miller A.N."/>
            <person name="O'Donnell K."/>
            <person name="Stajich J.E."/>
            <person name="Bonito G."/>
        </authorList>
    </citation>
    <scope>NUCLEOTIDE SEQUENCE [LARGE SCALE GENOMIC DNA]</scope>
    <source>
        <strain evidence="1 2">AD045</strain>
    </source>
</reference>
<accession>A0ABQ7KHV0</accession>
<protein>
    <submittedName>
        <fullName evidence="1">Uncharacterized protein</fullName>
    </submittedName>
</protein>
<dbReference type="EMBL" id="JAAAIM010000002">
    <property type="protein sequence ID" value="KAG0298918.1"/>
    <property type="molecule type" value="Genomic_DNA"/>
</dbReference>
<dbReference type="Proteomes" id="UP001194696">
    <property type="component" value="Unassembled WGS sequence"/>
</dbReference>
<comment type="caution">
    <text evidence="1">The sequence shown here is derived from an EMBL/GenBank/DDBJ whole genome shotgun (WGS) entry which is preliminary data.</text>
</comment>
<name>A0ABQ7KHV0_9FUNG</name>
<proteinExistence type="predicted"/>
<sequence length="324" mass="37250">MLVIYCKGLESFRQLEDKKPYHTPVTTDAILILLQGCPKLIVLDTPQHQIRAETLLASPPWASSRLETLRCMIVGVSRLSPDDIKILIELSVVGSSKNVFLTKQVRNALKTGRETMGQQQQVFKRLASLTHLKVLELAYRRPRDFRRESGQNIDHFTDTLELTLDSGLGQLAALKNLEMFGFEGCYHLIDRPELDWMVKSWPRLRVMCGLQQNDELTSGFEMRKRDMRSYMQQIRPDIQQHGGPRLSNLKEHRDHELCGPVVLEPYQHQQYQQSTFLVQQAFRSSQTPASDVSGRHQHRSLRLYRAALRIPSGSSMPVPFNVFN</sequence>
<evidence type="ECO:0000313" key="2">
    <source>
        <dbReference type="Proteomes" id="UP001194696"/>
    </source>
</evidence>
<organism evidence="1 2">
    <name type="scientific">Linnemannia gamsii</name>
    <dbReference type="NCBI Taxonomy" id="64522"/>
    <lineage>
        <taxon>Eukaryota</taxon>
        <taxon>Fungi</taxon>
        <taxon>Fungi incertae sedis</taxon>
        <taxon>Mucoromycota</taxon>
        <taxon>Mortierellomycotina</taxon>
        <taxon>Mortierellomycetes</taxon>
        <taxon>Mortierellales</taxon>
        <taxon>Mortierellaceae</taxon>
        <taxon>Linnemannia</taxon>
    </lineage>
</organism>